<sequence length="181" mass="19990">MEAKAGAAAPVLKTERLTLRGHGLEDYKKTVSLWGDARVTRYISGKPSSPSESWARMMNYAGHWALLGFGYWLVEESESGRFVGEVGLADFKRDIKPDFEGAPEAGWVLTPSAHGKGYATEAVRAALTWGEETLGMKRSVCILDPQNDASVRVADKCGFTFFTETEFMGDRVVLMERLGKF</sequence>
<dbReference type="GO" id="GO:0016747">
    <property type="term" value="F:acyltransferase activity, transferring groups other than amino-acyl groups"/>
    <property type="evidence" value="ECO:0007669"/>
    <property type="project" value="InterPro"/>
</dbReference>
<gene>
    <name evidence="2" type="ORF">HBA54_21545</name>
</gene>
<protein>
    <submittedName>
        <fullName evidence="2">GNAT family N-acetyltransferase</fullName>
    </submittedName>
</protein>
<dbReference type="AlphaFoldDB" id="A0A967K9Q5"/>
<evidence type="ECO:0000259" key="1">
    <source>
        <dbReference type="PROSITE" id="PS51186"/>
    </source>
</evidence>
<reference evidence="2" key="1">
    <citation type="submission" date="2020-03" db="EMBL/GenBank/DDBJ databases">
        <title>Genome of Pelagibius litoralis DSM 21314T.</title>
        <authorList>
            <person name="Wang G."/>
        </authorList>
    </citation>
    <scope>NUCLEOTIDE SEQUENCE</scope>
    <source>
        <strain evidence="2">DSM 21314</strain>
    </source>
</reference>
<dbReference type="PANTHER" id="PTHR43792">
    <property type="entry name" value="GNAT FAMILY, PUTATIVE (AFU_ORTHOLOGUE AFUA_3G00765)-RELATED-RELATED"/>
    <property type="match status" value="1"/>
</dbReference>
<keyword evidence="3" id="KW-1185">Reference proteome</keyword>
<evidence type="ECO:0000313" key="3">
    <source>
        <dbReference type="Proteomes" id="UP000761264"/>
    </source>
</evidence>
<proteinExistence type="predicted"/>
<dbReference type="EMBL" id="JAAQPH010000019">
    <property type="protein sequence ID" value="NIA71188.1"/>
    <property type="molecule type" value="Genomic_DNA"/>
</dbReference>
<accession>A0A967K9Q5</accession>
<dbReference type="Proteomes" id="UP000761264">
    <property type="component" value="Unassembled WGS sequence"/>
</dbReference>
<dbReference type="InterPro" id="IPR051531">
    <property type="entry name" value="N-acetyltransferase"/>
</dbReference>
<dbReference type="PROSITE" id="PS51186">
    <property type="entry name" value="GNAT"/>
    <property type="match status" value="1"/>
</dbReference>
<feature type="domain" description="N-acetyltransferase" evidence="1">
    <location>
        <begin position="17"/>
        <end position="180"/>
    </location>
</feature>
<dbReference type="InterPro" id="IPR000182">
    <property type="entry name" value="GNAT_dom"/>
</dbReference>
<dbReference type="SUPFAM" id="SSF55729">
    <property type="entry name" value="Acyl-CoA N-acyltransferases (Nat)"/>
    <property type="match status" value="1"/>
</dbReference>
<evidence type="ECO:0000313" key="2">
    <source>
        <dbReference type="EMBL" id="NIA71188.1"/>
    </source>
</evidence>
<name>A0A967K9Q5_9PROT</name>
<dbReference type="Pfam" id="PF13302">
    <property type="entry name" value="Acetyltransf_3"/>
    <property type="match status" value="1"/>
</dbReference>
<dbReference type="InterPro" id="IPR016181">
    <property type="entry name" value="Acyl_CoA_acyltransferase"/>
</dbReference>
<dbReference type="Gene3D" id="3.40.630.30">
    <property type="match status" value="1"/>
</dbReference>
<dbReference type="PANTHER" id="PTHR43792:SF16">
    <property type="entry name" value="N-ACETYLTRANSFERASE DOMAIN-CONTAINING PROTEIN"/>
    <property type="match status" value="1"/>
</dbReference>
<organism evidence="2 3">
    <name type="scientific">Pelagibius litoralis</name>
    <dbReference type="NCBI Taxonomy" id="374515"/>
    <lineage>
        <taxon>Bacteria</taxon>
        <taxon>Pseudomonadati</taxon>
        <taxon>Pseudomonadota</taxon>
        <taxon>Alphaproteobacteria</taxon>
        <taxon>Rhodospirillales</taxon>
        <taxon>Rhodovibrionaceae</taxon>
        <taxon>Pelagibius</taxon>
    </lineage>
</organism>
<comment type="caution">
    <text evidence="2">The sequence shown here is derived from an EMBL/GenBank/DDBJ whole genome shotgun (WGS) entry which is preliminary data.</text>
</comment>